<dbReference type="InterPro" id="IPR015655">
    <property type="entry name" value="PP2C"/>
</dbReference>
<dbReference type="AlphaFoldDB" id="A0A1I1CJT7"/>
<feature type="compositionally biased region" description="Basic and acidic residues" evidence="1">
    <location>
        <begin position="17"/>
        <end position="26"/>
    </location>
</feature>
<dbReference type="Gene3D" id="3.60.40.10">
    <property type="entry name" value="PPM-type phosphatase domain"/>
    <property type="match status" value="1"/>
</dbReference>
<organism evidence="3 4">
    <name type="scientific">Amycolatopsis marina</name>
    <dbReference type="NCBI Taxonomy" id="490629"/>
    <lineage>
        <taxon>Bacteria</taxon>
        <taxon>Bacillati</taxon>
        <taxon>Actinomycetota</taxon>
        <taxon>Actinomycetes</taxon>
        <taxon>Pseudonocardiales</taxon>
        <taxon>Pseudonocardiaceae</taxon>
        <taxon>Amycolatopsis</taxon>
    </lineage>
</organism>
<dbReference type="InterPro" id="IPR001932">
    <property type="entry name" value="PPM-type_phosphatase-like_dom"/>
</dbReference>
<sequence length="273" mass="28461">MTPPRVPRLDYAAASDPGRRRSRNEDSALATPRLLAVADGIGGQPHGEIASAVAITELAGRAVPSIPDGITADAGARLLTETVSGIAGTLTDLAREHEDLTGMGCTMTTLLWHGSGFVLAHIGDSRAYLLRGAELRRLTRDHTLVEQLVADGQVTAEEAAHHPRRSMLMRALLAGDGGEPDVSVHDCVPGDRILLCSDGVTCVLTDDTIQDTLAEGAEPEPTLRRLIERANELGGPDNITAVVADVREATAGPSASGPTLLAGAVTEVTIPGR</sequence>
<dbReference type="EMBL" id="FOKG01000026">
    <property type="protein sequence ID" value="SFB60703.1"/>
    <property type="molecule type" value="Genomic_DNA"/>
</dbReference>
<dbReference type="SMART" id="SM00331">
    <property type="entry name" value="PP2C_SIG"/>
    <property type="match status" value="1"/>
</dbReference>
<dbReference type="CDD" id="cd00143">
    <property type="entry name" value="PP2Cc"/>
    <property type="match status" value="1"/>
</dbReference>
<dbReference type="GO" id="GO:0004722">
    <property type="term" value="F:protein serine/threonine phosphatase activity"/>
    <property type="evidence" value="ECO:0007669"/>
    <property type="project" value="InterPro"/>
</dbReference>
<evidence type="ECO:0000313" key="3">
    <source>
        <dbReference type="EMBL" id="SFB60703.1"/>
    </source>
</evidence>
<evidence type="ECO:0000313" key="4">
    <source>
        <dbReference type="Proteomes" id="UP000243799"/>
    </source>
</evidence>
<dbReference type="OrthoDB" id="9801841at2"/>
<name>A0A1I1CJT7_9PSEU</name>
<dbReference type="RefSeq" id="WP_091678251.1">
    <property type="nucleotide sequence ID" value="NZ_FOKG01000026.1"/>
</dbReference>
<gene>
    <name evidence="3" type="ORF">SAMN05216266_12624</name>
</gene>
<dbReference type="Pfam" id="PF13672">
    <property type="entry name" value="PP2C_2"/>
    <property type="match status" value="1"/>
</dbReference>
<evidence type="ECO:0000259" key="2">
    <source>
        <dbReference type="PROSITE" id="PS51746"/>
    </source>
</evidence>
<dbReference type="SMART" id="SM00332">
    <property type="entry name" value="PP2Cc"/>
    <property type="match status" value="1"/>
</dbReference>
<feature type="domain" description="PPM-type phosphatase" evidence="2">
    <location>
        <begin position="10"/>
        <end position="246"/>
    </location>
</feature>
<evidence type="ECO:0000256" key="1">
    <source>
        <dbReference type="SAM" id="MobiDB-lite"/>
    </source>
</evidence>
<reference evidence="4" key="1">
    <citation type="submission" date="2016-10" db="EMBL/GenBank/DDBJ databases">
        <authorList>
            <person name="Varghese N."/>
            <person name="Submissions S."/>
        </authorList>
    </citation>
    <scope>NUCLEOTIDE SEQUENCE [LARGE SCALE GENOMIC DNA]</scope>
    <source>
        <strain evidence="4">CGMCC 4.3568</strain>
    </source>
</reference>
<dbReference type="InterPro" id="IPR036457">
    <property type="entry name" value="PPM-type-like_dom_sf"/>
</dbReference>
<feature type="region of interest" description="Disordered" evidence="1">
    <location>
        <begin position="1"/>
        <end position="27"/>
    </location>
</feature>
<dbReference type="STRING" id="490629.SAMN05216266_12624"/>
<dbReference type="Proteomes" id="UP000243799">
    <property type="component" value="Unassembled WGS sequence"/>
</dbReference>
<keyword evidence="4" id="KW-1185">Reference proteome</keyword>
<protein>
    <submittedName>
        <fullName evidence="3">Protein phosphatase</fullName>
    </submittedName>
</protein>
<dbReference type="SUPFAM" id="SSF81606">
    <property type="entry name" value="PP2C-like"/>
    <property type="match status" value="1"/>
</dbReference>
<dbReference type="PANTHER" id="PTHR47992">
    <property type="entry name" value="PROTEIN PHOSPHATASE"/>
    <property type="match status" value="1"/>
</dbReference>
<accession>A0A1I1CJT7</accession>
<proteinExistence type="predicted"/>
<dbReference type="PROSITE" id="PS51746">
    <property type="entry name" value="PPM_2"/>
    <property type="match status" value="1"/>
</dbReference>